<protein>
    <recommendedName>
        <fullName evidence="7">Endoribonuclease YbeY</fullName>
        <ecNumber evidence="7">3.1.-.-</ecNumber>
    </recommendedName>
</protein>
<organism evidence="8 9">
    <name type="scientific">Robiginitalea aurantiaca</name>
    <dbReference type="NCBI Taxonomy" id="3056915"/>
    <lineage>
        <taxon>Bacteria</taxon>
        <taxon>Pseudomonadati</taxon>
        <taxon>Bacteroidota</taxon>
        <taxon>Flavobacteriia</taxon>
        <taxon>Flavobacteriales</taxon>
        <taxon>Flavobacteriaceae</taxon>
        <taxon>Robiginitalea</taxon>
    </lineage>
</organism>
<dbReference type="HAMAP" id="MF_00009">
    <property type="entry name" value="Endoribonucl_YbeY"/>
    <property type="match status" value="1"/>
</dbReference>
<dbReference type="PANTHER" id="PTHR46986">
    <property type="entry name" value="ENDORIBONUCLEASE YBEY, CHLOROPLASTIC"/>
    <property type="match status" value="1"/>
</dbReference>
<evidence type="ECO:0000256" key="1">
    <source>
        <dbReference type="ARBA" id="ARBA00010875"/>
    </source>
</evidence>
<evidence type="ECO:0000256" key="5">
    <source>
        <dbReference type="ARBA" id="ARBA00022801"/>
    </source>
</evidence>
<dbReference type="Gene3D" id="3.40.390.30">
    <property type="entry name" value="Metalloproteases ('zincins'), catalytic domain"/>
    <property type="match status" value="1"/>
</dbReference>
<evidence type="ECO:0000256" key="4">
    <source>
        <dbReference type="ARBA" id="ARBA00022759"/>
    </source>
</evidence>
<dbReference type="RefSeq" id="WP_289723246.1">
    <property type="nucleotide sequence ID" value="NZ_JAUDUY010000001.1"/>
</dbReference>
<evidence type="ECO:0000256" key="2">
    <source>
        <dbReference type="ARBA" id="ARBA00022722"/>
    </source>
</evidence>
<keyword evidence="5 7" id="KW-0378">Hydrolase</keyword>
<feature type="binding site" evidence="7">
    <location>
        <position position="107"/>
    </location>
    <ligand>
        <name>Zn(2+)</name>
        <dbReference type="ChEBI" id="CHEBI:29105"/>
        <note>catalytic</note>
    </ligand>
</feature>
<feature type="binding site" evidence="7">
    <location>
        <position position="111"/>
    </location>
    <ligand>
        <name>Zn(2+)</name>
        <dbReference type="ChEBI" id="CHEBI:29105"/>
        <note>catalytic</note>
    </ligand>
</feature>
<dbReference type="Proteomes" id="UP001174839">
    <property type="component" value="Unassembled WGS sequence"/>
</dbReference>
<name>A0ABT7WAD1_9FLAO</name>
<keyword evidence="4 7" id="KW-0255">Endonuclease</keyword>
<reference evidence="8" key="1">
    <citation type="submission" date="2023-06" db="EMBL/GenBank/DDBJ databases">
        <title>Robiginitalea aurantiacus sp. nov. and Algoriphagus sediminis sp. nov., isolated from coastal sediment.</title>
        <authorList>
            <person name="Zhou Z.Y."/>
            <person name="An J."/>
            <person name="Jia Y.W."/>
            <person name="Du Z.J."/>
        </authorList>
    </citation>
    <scope>NUCLEOTIDE SEQUENCE</scope>
    <source>
        <strain evidence="8">M39</strain>
    </source>
</reference>
<evidence type="ECO:0000256" key="7">
    <source>
        <dbReference type="HAMAP-Rule" id="MF_00009"/>
    </source>
</evidence>
<dbReference type="Pfam" id="PF02130">
    <property type="entry name" value="YbeY"/>
    <property type="match status" value="1"/>
</dbReference>
<comment type="caution">
    <text evidence="8">The sequence shown here is derived from an EMBL/GenBank/DDBJ whole genome shotgun (WGS) entry which is preliminary data.</text>
</comment>
<evidence type="ECO:0000256" key="6">
    <source>
        <dbReference type="ARBA" id="ARBA00022833"/>
    </source>
</evidence>
<keyword evidence="7" id="KW-0963">Cytoplasm</keyword>
<keyword evidence="2 7" id="KW-0540">Nuclease</keyword>
<evidence type="ECO:0000256" key="3">
    <source>
        <dbReference type="ARBA" id="ARBA00022723"/>
    </source>
</evidence>
<proteinExistence type="inferred from homology"/>
<dbReference type="SUPFAM" id="SSF55486">
    <property type="entry name" value="Metalloproteases ('zincins'), catalytic domain"/>
    <property type="match status" value="1"/>
</dbReference>
<evidence type="ECO:0000313" key="9">
    <source>
        <dbReference type="Proteomes" id="UP001174839"/>
    </source>
</evidence>
<comment type="subcellular location">
    <subcellularLocation>
        <location evidence="7">Cytoplasm</location>
    </subcellularLocation>
</comment>
<sequence length="145" mass="16879">MGEIAYHYQTTFKLKNEQRHTDWIINVLTKQGAEAGVLNVIFTSDQELLKLNKLYLDHDYFTDIITFEYEEIPGLSGDLFISIDRVRENAEQAKATLEDEVRRVIAHGLFHLMGHNDKTESDIVRMRSLESEAIEMFHVKHLDDV</sequence>
<gene>
    <name evidence="7 8" type="primary">ybeY</name>
    <name evidence="8" type="ORF">QU605_00225</name>
</gene>
<comment type="function">
    <text evidence="7">Single strand-specific metallo-endoribonuclease involved in late-stage 70S ribosome quality control and in maturation of the 3' terminus of the 16S rRNA.</text>
</comment>
<keyword evidence="7" id="KW-0690">Ribosome biogenesis</keyword>
<dbReference type="InterPro" id="IPR002036">
    <property type="entry name" value="YbeY"/>
</dbReference>
<dbReference type="PANTHER" id="PTHR46986:SF1">
    <property type="entry name" value="ENDORIBONUCLEASE YBEY, CHLOROPLASTIC"/>
    <property type="match status" value="1"/>
</dbReference>
<dbReference type="EC" id="3.1.-.-" evidence="7"/>
<keyword evidence="7" id="KW-0698">rRNA processing</keyword>
<keyword evidence="6 7" id="KW-0862">Zinc</keyword>
<dbReference type="InterPro" id="IPR023091">
    <property type="entry name" value="MetalPrtase_cat_dom_sf_prd"/>
</dbReference>
<comment type="cofactor">
    <cofactor evidence="7">
        <name>Zn(2+)</name>
        <dbReference type="ChEBI" id="CHEBI:29105"/>
    </cofactor>
    <text evidence="7">Binds 1 zinc ion.</text>
</comment>
<dbReference type="NCBIfam" id="TIGR00043">
    <property type="entry name" value="rRNA maturation RNase YbeY"/>
    <property type="match status" value="1"/>
</dbReference>
<feature type="binding site" evidence="7">
    <location>
        <position position="117"/>
    </location>
    <ligand>
        <name>Zn(2+)</name>
        <dbReference type="ChEBI" id="CHEBI:29105"/>
        <note>catalytic</note>
    </ligand>
</feature>
<comment type="similarity">
    <text evidence="1 7">Belongs to the endoribonuclease YbeY family.</text>
</comment>
<accession>A0ABT7WAD1</accession>
<evidence type="ECO:0000313" key="8">
    <source>
        <dbReference type="EMBL" id="MDM9629876.1"/>
    </source>
</evidence>
<dbReference type="EMBL" id="JAUDUY010000001">
    <property type="protein sequence ID" value="MDM9629876.1"/>
    <property type="molecule type" value="Genomic_DNA"/>
</dbReference>
<keyword evidence="3 7" id="KW-0479">Metal-binding</keyword>
<keyword evidence="9" id="KW-1185">Reference proteome</keyword>